<evidence type="ECO:0000259" key="6">
    <source>
        <dbReference type="PROSITE" id="PS50111"/>
    </source>
</evidence>
<keyword evidence="5" id="KW-0812">Transmembrane</keyword>
<name>F3KRL4_9BURK</name>
<dbReference type="CDD" id="cd19411">
    <property type="entry name" value="MCP2201-like_sensor"/>
    <property type="match status" value="1"/>
</dbReference>
<dbReference type="GO" id="GO:0007165">
    <property type="term" value="P:signal transduction"/>
    <property type="evidence" value="ECO:0007669"/>
    <property type="project" value="UniProtKB-KW"/>
</dbReference>
<dbReference type="STRING" id="887062.HGR_05464"/>
<protein>
    <submittedName>
        <fullName evidence="7">Chemotaxis sensory transducer</fullName>
    </submittedName>
</protein>
<organism evidence="7 8">
    <name type="scientific">Hylemonella gracilis ATCC 19624</name>
    <dbReference type="NCBI Taxonomy" id="887062"/>
    <lineage>
        <taxon>Bacteria</taxon>
        <taxon>Pseudomonadati</taxon>
        <taxon>Pseudomonadota</taxon>
        <taxon>Betaproteobacteria</taxon>
        <taxon>Burkholderiales</taxon>
        <taxon>Comamonadaceae</taxon>
        <taxon>Hylemonella</taxon>
    </lineage>
</organism>
<evidence type="ECO:0000256" key="4">
    <source>
        <dbReference type="PROSITE-ProRule" id="PRU00284"/>
    </source>
</evidence>
<evidence type="ECO:0000313" key="7">
    <source>
        <dbReference type="EMBL" id="EGI77613.1"/>
    </source>
</evidence>
<keyword evidence="5" id="KW-0472">Membrane</keyword>
<dbReference type="PROSITE" id="PS50111">
    <property type="entry name" value="CHEMOTAXIS_TRANSDUC_2"/>
    <property type="match status" value="1"/>
</dbReference>
<dbReference type="InterPro" id="IPR024478">
    <property type="entry name" value="HlyB_4HB_MCP"/>
</dbReference>
<dbReference type="Pfam" id="PF00015">
    <property type="entry name" value="MCPsignal"/>
    <property type="match status" value="1"/>
</dbReference>
<evidence type="ECO:0000256" key="1">
    <source>
        <dbReference type="ARBA" id="ARBA00004370"/>
    </source>
</evidence>
<dbReference type="InterPro" id="IPR004089">
    <property type="entry name" value="MCPsignal_dom"/>
</dbReference>
<comment type="similarity">
    <text evidence="3">Belongs to the methyl-accepting chemotaxis (MCP) protein family.</text>
</comment>
<dbReference type="FunFam" id="1.10.287.950:FF:000001">
    <property type="entry name" value="Methyl-accepting chemotaxis sensory transducer"/>
    <property type="match status" value="1"/>
</dbReference>
<reference evidence="7 8" key="1">
    <citation type="journal article" date="2011" name="EMBO J.">
        <title>Structural diversity of bacterial flagellar motors.</title>
        <authorList>
            <person name="Chen S."/>
            <person name="Beeby M."/>
            <person name="Murphy G.E."/>
            <person name="Leadbetter J.R."/>
            <person name="Hendrixson D.R."/>
            <person name="Briegel A."/>
            <person name="Li Z."/>
            <person name="Shi J."/>
            <person name="Tocheva E.I."/>
            <person name="Muller A."/>
            <person name="Dobro M.J."/>
            <person name="Jensen G.J."/>
        </authorList>
    </citation>
    <scope>NUCLEOTIDE SEQUENCE [LARGE SCALE GENOMIC DNA]</scope>
    <source>
        <strain evidence="7 8">ATCC 19624</strain>
    </source>
</reference>
<dbReference type="PANTHER" id="PTHR43531">
    <property type="entry name" value="PROTEIN ICFG"/>
    <property type="match status" value="1"/>
</dbReference>
<dbReference type="PRINTS" id="PR00260">
    <property type="entry name" value="CHEMTRNSDUCR"/>
</dbReference>
<dbReference type="InterPro" id="IPR047347">
    <property type="entry name" value="YvaQ-like_sensor"/>
</dbReference>
<evidence type="ECO:0000256" key="5">
    <source>
        <dbReference type="SAM" id="Phobius"/>
    </source>
</evidence>
<dbReference type="eggNOG" id="COG0840">
    <property type="taxonomic scope" value="Bacteria"/>
</dbReference>
<feature type="transmembrane region" description="Helical" evidence="5">
    <location>
        <begin position="7"/>
        <end position="29"/>
    </location>
</feature>
<dbReference type="GO" id="GO:0006935">
    <property type="term" value="P:chemotaxis"/>
    <property type="evidence" value="ECO:0007669"/>
    <property type="project" value="InterPro"/>
</dbReference>
<dbReference type="Gene3D" id="1.10.287.950">
    <property type="entry name" value="Methyl-accepting chemotaxis protein"/>
    <property type="match status" value="1"/>
</dbReference>
<keyword evidence="2" id="KW-0488">Methylation</keyword>
<dbReference type="EMBL" id="AEGR01000044">
    <property type="protein sequence ID" value="EGI77613.1"/>
    <property type="molecule type" value="Genomic_DNA"/>
</dbReference>
<dbReference type="CDD" id="cd11386">
    <property type="entry name" value="MCP_signal"/>
    <property type="match status" value="1"/>
</dbReference>
<accession>F3KRL4</accession>
<evidence type="ECO:0000256" key="3">
    <source>
        <dbReference type="ARBA" id="ARBA00029447"/>
    </source>
</evidence>
<keyword evidence="4" id="KW-0807">Transducer</keyword>
<dbReference type="SUPFAM" id="SSF58104">
    <property type="entry name" value="Methyl-accepting chemotaxis protein (MCP) signaling domain"/>
    <property type="match status" value="1"/>
</dbReference>
<sequence>MSIRNKLLLAFGSVVAIVLLAIGLAIYLLSEANARFDNYVSGINARALTAAQVRAAVDQRAIAARNLVLVTRAEDIAEESRIAQQAHQEATVALKRLTELAQDPEASREAREFIRDIAAVEAQYAPVALNIVDLAVRGQREEAIRKMNEECRPLLARLIQATDSYAKFTASRADQRVAAASEAYESQRALLIAVCGLAIALAVAAGLLIERNLQHDLGTEPAQMRQLVGTVAAGDLSAALAVREGDQRSVLATMARMQGSLRGIVATVREEAREVSLASEQIAAGNAELASRTESQASSLEQTAAAMEQFGATVRQNADNAARADELARQARDVALNGGEVVGQVVQTMQGINQSSRKISEIIGVIDGIAFQTNILALNAAVEAARAGEQGRGFAVVASEVRNLAGRSAEAAKEIKTLITGSVAQITRGTELAETAGATMERMVSSIRQVTEVVEEIASASKEQSAGVTQVSEAIVFMDRVTQDNAAMVEEMSVSARGLHEKSQTLVRTVASFRLPSDRAIAAAVNMPSRSTTYPGQKASQDLPVLKQLAA</sequence>
<keyword evidence="5" id="KW-1133">Transmembrane helix</keyword>
<feature type="domain" description="Methyl-accepting transducer" evidence="6">
    <location>
        <begin position="271"/>
        <end position="500"/>
    </location>
</feature>
<keyword evidence="8" id="KW-1185">Reference proteome</keyword>
<dbReference type="OrthoDB" id="5441488at2"/>
<comment type="subcellular location">
    <subcellularLocation>
        <location evidence="1">Membrane</location>
    </subcellularLocation>
</comment>
<dbReference type="InterPro" id="IPR004090">
    <property type="entry name" value="Chemotax_Me-accpt_rcpt"/>
</dbReference>
<dbReference type="AlphaFoldDB" id="F3KRL4"/>
<dbReference type="GO" id="GO:0004888">
    <property type="term" value="F:transmembrane signaling receptor activity"/>
    <property type="evidence" value="ECO:0007669"/>
    <property type="project" value="InterPro"/>
</dbReference>
<dbReference type="Proteomes" id="UP000016368">
    <property type="component" value="Unassembled WGS sequence"/>
</dbReference>
<dbReference type="RefSeq" id="WP_006297098.1">
    <property type="nucleotide sequence ID" value="NZ_AEGR01000044.1"/>
</dbReference>
<dbReference type="InterPro" id="IPR051310">
    <property type="entry name" value="MCP_chemotaxis"/>
</dbReference>
<dbReference type="PANTHER" id="PTHR43531:SF14">
    <property type="entry name" value="METHYL-ACCEPTING CHEMOTAXIS PROTEIN I-RELATED"/>
    <property type="match status" value="1"/>
</dbReference>
<evidence type="ECO:0000313" key="8">
    <source>
        <dbReference type="Proteomes" id="UP000016368"/>
    </source>
</evidence>
<dbReference type="Pfam" id="PF12729">
    <property type="entry name" value="4HB_MCP_1"/>
    <property type="match status" value="1"/>
</dbReference>
<proteinExistence type="inferred from homology"/>
<dbReference type="GO" id="GO:0005886">
    <property type="term" value="C:plasma membrane"/>
    <property type="evidence" value="ECO:0007669"/>
    <property type="project" value="TreeGrafter"/>
</dbReference>
<dbReference type="SMART" id="SM00283">
    <property type="entry name" value="MA"/>
    <property type="match status" value="1"/>
</dbReference>
<gene>
    <name evidence="7" type="ORF">HGR_05464</name>
</gene>
<evidence type="ECO:0000256" key="2">
    <source>
        <dbReference type="ARBA" id="ARBA00022481"/>
    </source>
</evidence>
<comment type="caution">
    <text evidence="7">The sequence shown here is derived from an EMBL/GenBank/DDBJ whole genome shotgun (WGS) entry which is preliminary data.</text>
</comment>